<evidence type="ECO:0000256" key="1">
    <source>
        <dbReference type="SAM" id="Phobius"/>
    </source>
</evidence>
<comment type="caution">
    <text evidence="2">The sequence shown here is derived from an EMBL/GenBank/DDBJ whole genome shotgun (WGS) entry which is preliminary data.</text>
</comment>
<accession>A0ABQ9UUW9</accession>
<keyword evidence="3" id="KW-1185">Reference proteome</keyword>
<feature type="transmembrane region" description="Helical" evidence="1">
    <location>
        <begin position="37"/>
        <end position="60"/>
    </location>
</feature>
<organism evidence="2 3">
    <name type="scientific">Saguinus oedipus</name>
    <name type="common">Cotton-top tamarin</name>
    <name type="synonym">Oedipomidas oedipus</name>
    <dbReference type="NCBI Taxonomy" id="9490"/>
    <lineage>
        <taxon>Eukaryota</taxon>
        <taxon>Metazoa</taxon>
        <taxon>Chordata</taxon>
        <taxon>Craniata</taxon>
        <taxon>Vertebrata</taxon>
        <taxon>Euteleostomi</taxon>
        <taxon>Mammalia</taxon>
        <taxon>Eutheria</taxon>
        <taxon>Euarchontoglires</taxon>
        <taxon>Primates</taxon>
        <taxon>Haplorrhini</taxon>
        <taxon>Platyrrhini</taxon>
        <taxon>Cebidae</taxon>
        <taxon>Callitrichinae</taxon>
        <taxon>Saguinus</taxon>
    </lineage>
</organism>
<evidence type="ECO:0000313" key="2">
    <source>
        <dbReference type="EMBL" id="KAK2100877.1"/>
    </source>
</evidence>
<protein>
    <submittedName>
        <fullName evidence="2">Uncharacterized protein</fullName>
    </submittedName>
</protein>
<sequence>MTPQAAPVQLCAGSHWPLSQLCPTGVPSCHNQDMQPFLHLSILFLWEAAAYLGAWVLTVLGTSRLLHDLPVPLKPCGAPGSKVVGMSESWKVCLRAGAGSELEAMHCPGSMTWPTSKT</sequence>
<reference evidence="2 3" key="1">
    <citation type="submission" date="2023-05" db="EMBL/GenBank/DDBJ databases">
        <title>B98-5 Cell Line De Novo Hybrid Assembly: An Optical Mapping Approach.</title>
        <authorList>
            <person name="Kananen K."/>
            <person name="Auerbach J.A."/>
            <person name="Kautto E."/>
            <person name="Blachly J.S."/>
        </authorList>
    </citation>
    <scope>NUCLEOTIDE SEQUENCE [LARGE SCALE GENOMIC DNA]</scope>
    <source>
        <strain evidence="2">B95-8</strain>
        <tissue evidence="2">Cell line</tissue>
    </source>
</reference>
<keyword evidence="1" id="KW-0472">Membrane</keyword>
<evidence type="ECO:0000313" key="3">
    <source>
        <dbReference type="Proteomes" id="UP001266305"/>
    </source>
</evidence>
<keyword evidence="1" id="KW-0812">Transmembrane</keyword>
<keyword evidence="1" id="KW-1133">Transmembrane helix</keyword>
<dbReference type="EMBL" id="JASSZA010000010">
    <property type="protein sequence ID" value="KAK2100877.1"/>
    <property type="molecule type" value="Genomic_DNA"/>
</dbReference>
<dbReference type="Proteomes" id="UP001266305">
    <property type="component" value="Unassembled WGS sequence"/>
</dbReference>
<name>A0ABQ9UUW9_SAGOE</name>
<proteinExistence type="predicted"/>
<feature type="non-terminal residue" evidence="2">
    <location>
        <position position="118"/>
    </location>
</feature>
<gene>
    <name evidence="2" type="ORF">P7K49_022225</name>
</gene>